<sequence length="217" mass="25371">MQKIPKVIHYVWVGDKPLTTLAKNCIDSWKKYLPEYQLKLWNEKNSPMDNPYVVNMYKRKNWAFVADYIRFFVLEKEGGIYLDTDTEVLKSFDDLLESSAFFGRTKDQNVATGVIGVTPNHQLIKDILDVYNKDLEFSISNTSPKMLTAQLSKKEYPDVVIYDYQYFNPCSDGEDCSKEKLTLAYTINHWAESWVPFSRLRKALRRTGIMPILKKLK</sequence>
<dbReference type="Gene3D" id="3.90.550.20">
    <property type="match status" value="1"/>
</dbReference>
<dbReference type="GO" id="GO:0000030">
    <property type="term" value="F:mannosyltransferase activity"/>
    <property type="evidence" value="ECO:0007669"/>
    <property type="project" value="TreeGrafter"/>
</dbReference>
<dbReference type="GO" id="GO:0051999">
    <property type="term" value="P:mannosyl-inositol phosphorylceramide biosynthetic process"/>
    <property type="evidence" value="ECO:0007669"/>
    <property type="project" value="TreeGrafter"/>
</dbReference>
<organism evidence="2 3">
    <name type="scientific">Candidatus Harrisonbacteria bacterium CG10_big_fil_rev_8_21_14_0_10_38_8</name>
    <dbReference type="NCBI Taxonomy" id="1974582"/>
    <lineage>
        <taxon>Bacteria</taxon>
        <taxon>Candidatus Harrisoniibacteriota</taxon>
    </lineage>
</organism>
<comment type="caution">
    <text evidence="2">The sequence shown here is derived from an EMBL/GenBank/DDBJ whole genome shotgun (WGS) entry which is preliminary data.</text>
</comment>
<dbReference type="EMBL" id="PFAY01000003">
    <property type="protein sequence ID" value="PIT93324.1"/>
    <property type="molecule type" value="Genomic_DNA"/>
</dbReference>
<proteinExistence type="predicted"/>
<dbReference type="Pfam" id="PF04488">
    <property type="entry name" value="Gly_transf_sug"/>
    <property type="match status" value="1"/>
</dbReference>
<name>A0A2M6WKQ3_9BACT</name>
<dbReference type="AlphaFoldDB" id="A0A2M6WKQ3"/>
<dbReference type="PANTHER" id="PTHR32385:SF15">
    <property type="entry name" value="INOSITOL PHOSPHOCERAMIDE MANNOSYLTRANSFERASE 1"/>
    <property type="match status" value="1"/>
</dbReference>
<dbReference type="Proteomes" id="UP000229112">
    <property type="component" value="Unassembled WGS sequence"/>
</dbReference>
<evidence type="ECO:0000313" key="3">
    <source>
        <dbReference type="Proteomes" id="UP000229112"/>
    </source>
</evidence>
<evidence type="ECO:0000313" key="2">
    <source>
        <dbReference type="EMBL" id="PIT93324.1"/>
    </source>
</evidence>
<keyword evidence="1 2" id="KW-0808">Transferase</keyword>
<dbReference type="SUPFAM" id="SSF53448">
    <property type="entry name" value="Nucleotide-diphospho-sugar transferases"/>
    <property type="match status" value="1"/>
</dbReference>
<accession>A0A2M6WKQ3</accession>
<reference evidence="3" key="1">
    <citation type="submission" date="2017-09" db="EMBL/GenBank/DDBJ databases">
        <title>Depth-based differentiation of microbial function through sediment-hosted aquifers and enrichment of novel symbionts in the deep terrestrial subsurface.</title>
        <authorList>
            <person name="Probst A.J."/>
            <person name="Ladd B."/>
            <person name="Jarett J.K."/>
            <person name="Geller-Mcgrath D.E."/>
            <person name="Sieber C.M.K."/>
            <person name="Emerson J.B."/>
            <person name="Anantharaman K."/>
            <person name="Thomas B.C."/>
            <person name="Malmstrom R."/>
            <person name="Stieglmeier M."/>
            <person name="Klingl A."/>
            <person name="Woyke T."/>
            <person name="Ryan C.M."/>
            <person name="Banfield J.F."/>
        </authorList>
    </citation>
    <scope>NUCLEOTIDE SEQUENCE [LARGE SCALE GENOMIC DNA]</scope>
</reference>
<dbReference type="PANTHER" id="PTHR32385">
    <property type="entry name" value="MANNOSYL PHOSPHORYLINOSITOL CERAMIDE SYNTHASE"/>
    <property type="match status" value="1"/>
</dbReference>
<protein>
    <submittedName>
        <fullName evidence="2">Glycosyl transferase</fullName>
    </submittedName>
</protein>
<dbReference type="InterPro" id="IPR007577">
    <property type="entry name" value="GlycoTrfase_DXD_sugar-bd_CS"/>
</dbReference>
<gene>
    <name evidence="2" type="ORF">COU06_00400</name>
</gene>
<evidence type="ECO:0000256" key="1">
    <source>
        <dbReference type="ARBA" id="ARBA00022679"/>
    </source>
</evidence>
<dbReference type="InterPro" id="IPR029044">
    <property type="entry name" value="Nucleotide-diphossugar_trans"/>
</dbReference>
<dbReference type="GO" id="GO:0016020">
    <property type="term" value="C:membrane"/>
    <property type="evidence" value="ECO:0007669"/>
    <property type="project" value="GOC"/>
</dbReference>
<dbReference type="InterPro" id="IPR051706">
    <property type="entry name" value="Glycosyltransferase_domain"/>
</dbReference>